<dbReference type="EMBL" id="JABKAV010000069">
    <property type="protein sequence ID" value="NVO86338.1"/>
    <property type="molecule type" value="Genomic_DNA"/>
</dbReference>
<gene>
    <name evidence="1" type="ORF">HW556_15740</name>
</gene>
<evidence type="ECO:0000313" key="1">
    <source>
        <dbReference type="EMBL" id="NVO86338.1"/>
    </source>
</evidence>
<organism evidence="1 2">
    <name type="scientific">Hymenobacter terrestris</name>
    <dbReference type="NCBI Taxonomy" id="2748310"/>
    <lineage>
        <taxon>Bacteria</taxon>
        <taxon>Pseudomonadati</taxon>
        <taxon>Bacteroidota</taxon>
        <taxon>Cytophagia</taxon>
        <taxon>Cytophagales</taxon>
        <taxon>Hymenobacteraceae</taxon>
        <taxon>Hymenobacter</taxon>
    </lineage>
</organism>
<comment type="caution">
    <text evidence="1">The sequence shown here is derived from an EMBL/GenBank/DDBJ whole genome shotgun (WGS) entry which is preliminary data.</text>
</comment>
<dbReference type="Proteomes" id="UP000626554">
    <property type="component" value="Unassembled WGS sequence"/>
</dbReference>
<keyword evidence="2" id="KW-1185">Reference proteome</keyword>
<proteinExistence type="predicted"/>
<protein>
    <submittedName>
        <fullName evidence="1">Uncharacterized protein</fullName>
    </submittedName>
</protein>
<accession>A0ABX2Q640</accession>
<name>A0ABX2Q640_9BACT</name>
<reference evidence="1 2" key="1">
    <citation type="submission" date="2020-05" db="EMBL/GenBank/DDBJ databases">
        <title>Hymenobacter terrestris sp. nov. and Hymenobacter lapidiphilus sp. nov., isolated from regoliths in Antarctica.</title>
        <authorList>
            <person name="Sedlacek I."/>
            <person name="Pantucek R."/>
            <person name="Zeman M."/>
            <person name="Holochova P."/>
            <person name="Kralova S."/>
            <person name="Stankova E."/>
            <person name="Sedo O."/>
            <person name="Micenkova L."/>
            <person name="Svec P."/>
            <person name="Gupta V."/>
            <person name="Sood U."/>
            <person name="Korpole U.S."/>
            <person name="Lal R."/>
        </authorList>
    </citation>
    <scope>NUCLEOTIDE SEQUENCE [LARGE SCALE GENOMIC DNA]</scope>
    <source>
        <strain evidence="1 2">P5252</strain>
    </source>
</reference>
<sequence length="110" mass="12574">MSYFSAYLAPLLQQFHALYNPGIETKRLLRQAADCLPADAVALPDVSRATFQDFHLYLAQNEWELAMEVLEELATGTRPPATFWGLLAQVAERMKCDVHAQRYRNNSKMK</sequence>
<dbReference type="RefSeq" id="WP_176901072.1">
    <property type="nucleotide sequence ID" value="NZ_JABKAV010000069.1"/>
</dbReference>
<evidence type="ECO:0000313" key="2">
    <source>
        <dbReference type="Proteomes" id="UP000626554"/>
    </source>
</evidence>